<dbReference type="EMBL" id="JALBCA010000068">
    <property type="protein sequence ID" value="KAI2384722.1"/>
    <property type="molecule type" value="Genomic_DNA"/>
</dbReference>
<evidence type="ECO:0000313" key="1">
    <source>
        <dbReference type="EMBL" id="KAI2384722.1"/>
    </source>
</evidence>
<sequence length="725" mass="80119">MESTLTLVRGINDQPAFEISCSAVSNPPVHSGDVMAEPLLGVEPWMQEMLNDHIFSPSELCLDHIHNPCAAADSGLASPAITMDESWINSNTWQAHGDFEFAQGKAVDPLISDLPPSITTDLSFLSDNTLGNIPAFDAIFAEKEPDFLSTTLPYSDIQADHSNSAFNHVATAFRELARARAAADSRPVPQQQKQRDASIALYLERLRDACNDAVAVINSSSSSNRSDNESSFSSPSLGSPHNSFHNDQISTPWEPNSASQGASSTLFDQFIVNEANSQQSSPGTLATSYRASVSTPASEASSRQQTVSHTPVTGGVELVMDLNMNTATTLPRRHRPRTQAQRERYLAVRNRGACEKHKKQHKRCTCVDKDISLDKRTKRATSNRPGYESNPVLLATRSPVPMTLPTVRGPNRNAECGSQAKTHQYTTPETEGLHSRFVKNAGICTPTHSPQQHASVQETHRDTLQTLDSTKKRGSARNLDPGSERTKGCSSFRRRISDHHAQSGDATPSALLSASSPETTSSVGRVANLRVVTPMTTNAKTSRAYLRATSIIRRPTEGERIMKTAASWLRHKPAERGCASRRFIHEPRTPGLRSPNGGHNIGKIRQLPIQPSYLTLGCQDLVQSSPNIIGESPSHTKLLHFCIHHISNMVHRATWLISSIYRTTFFCRAACNRLDLICLHNSGTLNKSREHCWWNLYRTWLPLWGLALLCEWLWVQLMNPKSYYL</sequence>
<comment type="caution">
    <text evidence="1">The sequence shown here is derived from an EMBL/GenBank/DDBJ whole genome shotgun (WGS) entry which is preliminary data.</text>
</comment>
<reference evidence="1" key="1">
    <citation type="journal article" date="2022" name="bioRxiv">
        <title>Population genetic analysis of Ophidiomyces ophidiicola, the causative agent of snake fungal disease, indicates recent introductions to the USA.</title>
        <authorList>
            <person name="Ladner J.T."/>
            <person name="Palmer J.M."/>
            <person name="Ettinger C.L."/>
            <person name="Stajich J.E."/>
            <person name="Farrell T.M."/>
            <person name="Glorioso B.M."/>
            <person name="Lawson B."/>
            <person name="Price S.J."/>
            <person name="Stengle A.G."/>
            <person name="Grear D.A."/>
            <person name="Lorch J.M."/>
        </authorList>
    </citation>
    <scope>NUCLEOTIDE SEQUENCE</scope>
    <source>
        <strain evidence="1">NWHC 24266-5</strain>
    </source>
</reference>
<gene>
    <name evidence="1" type="ORF">LOY88_004467</name>
</gene>
<protein>
    <submittedName>
        <fullName evidence="1">Uncharacterized protein</fullName>
    </submittedName>
</protein>
<accession>A0ACB8UVF4</accession>
<name>A0ACB8UVF4_9EURO</name>
<proteinExistence type="predicted"/>
<organism evidence="1">
    <name type="scientific">Ophidiomyces ophidiicola</name>
    <dbReference type="NCBI Taxonomy" id="1387563"/>
    <lineage>
        <taxon>Eukaryota</taxon>
        <taxon>Fungi</taxon>
        <taxon>Dikarya</taxon>
        <taxon>Ascomycota</taxon>
        <taxon>Pezizomycotina</taxon>
        <taxon>Eurotiomycetes</taxon>
        <taxon>Eurotiomycetidae</taxon>
        <taxon>Onygenales</taxon>
        <taxon>Onygenaceae</taxon>
        <taxon>Ophidiomyces</taxon>
    </lineage>
</organism>